<proteinExistence type="predicted"/>
<organism evidence="2">
    <name type="scientific">Ralstonia solanacearum</name>
    <name type="common">Pseudomonas solanacearum</name>
    <dbReference type="NCBI Taxonomy" id="305"/>
    <lineage>
        <taxon>Bacteria</taxon>
        <taxon>Pseudomonadati</taxon>
        <taxon>Pseudomonadota</taxon>
        <taxon>Betaproteobacteria</taxon>
        <taxon>Burkholderiales</taxon>
        <taxon>Burkholderiaceae</taxon>
        <taxon>Ralstonia</taxon>
        <taxon>Ralstonia solanacearum species complex</taxon>
    </lineage>
</organism>
<reference evidence="2" key="1">
    <citation type="submission" date="2015-10" db="EMBL/GenBank/DDBJ databases">
        <authorList>
            <person name="Gilbert D.G."/>
        </authorList>
    </citation>
    <scope>NUCLEOTIDE SEQUENCE</scope>
    <source>
        <strain evidence="2">Phyl III-seqv23</strain>
    </source>
</reference>
<name>A0A0S4WHK5_RALSL</name>
<accession>A0A0S4WHK5</accession>
<dbReference type="AlphaFoldDB" id="A0A0S4WHK5"/>
<sequence>MREPSSPKTGKAPCWHYQQGSRKQTGKKKAFSGSFGGLAAPVRVLPLLHRGVMPAGRRPPGAGVSRGALITWTLRTPTRSSR</sequence>
<protein>
    <submittedName>
        <fullName evidence="2">Uncharacterized protein</fullName>
    </submittedName>
</protein>
<evidence type="ECO:0000256" key="1">
    <source>
        <dbReference type="SAM" id="MobiDB-lite"/>
    </source>
</evidence>
<dbReference type="EMBL" id="LN899827">
    <property type="protein sequence ID" value="CUV46135.1"/>
    <property type="molecule type" value="Genomic_DNA"/>
</dbReference>
<evidence type="ECO:0000313" key="2">
    <source>
        <dbReference type="EMBL" id="CUV46135.1"/>
    </source>
</evidence>
<gene>
    <name evidence="2" type="ORF">TO10_v1_500073</name>
</gene>
<feature type="region of interest" description="Disordered" evidence="1">
    <location>
        <begin position="1"/>
        <end position="30"/>
    </location>
</feature>